<protein>
    <submittedName>
        <fullName evidence="2">Uncharacterized protein</fullName>
    </submittedName>
</protein>
<dbReference type="GeneID" id="18936295"/>
<dbReference type="HOGENOM" id="CLU_1503756_0_0_1"/>
<evidence type="ECO:0000313" key="3">
    <source>
        <dbReference type="Proteomes" id="UP000001072"/>
    </source>
</evidence>
<dbReference type="KEGG" id="mlr:MELLADRAFT_92562"/>
<dbReference type="AlphaFoldDB" id="F4S201"/>
<feature type="region of interest" description="Disordered" evidence="1">
    <location>
        <begin position="1"/>
        <end position="97"/>
    </location>
</feature>
<dbReference type="RefSeq" id="XP_007415451.1">
    <property type="nucleotide sequence ID" value="XM_007415389.1"/>
</dbReference>
<dbReference type="Proteomes" id="UP000001072">
    <property type="component" value="Unassembled WGS sequence"/>
</dbReference>
<proteinExistence type="predicted"/>
<evidence type="ECO:0000313" key="2">
    <source>
        <dbReference type="EMBL" id="EGG01350.1"/>
    </source>
</evidence>
<organism evidence="3">
    <name type="scientific">Melampsora larici-populina (strain 98AG31 / pathotype 3-4-7)</name>
    <name type="common">Poplar leaf rust fungus</name>
    <dbReference type="NCBI Taxonomy" id="747676"/>
    <lineage>
        <taxon>Eukaryota</taxon>
        <taxon>Fungi</taxon>
        <taxon>Dikarya</taxon>
        <taxon>Basidiomycota</taxon>
        <taxon>Pucciniomycotina</taxon>
        <taxon>Pucciniomycetes</taxon>
        <taxon>Pucciniales</taxon>
        <taxon>Melampsoraceae</taxon>
        <taxon>Melampsora</taxon>
    </lineage>
</organism>
<evidence type="ECO:0000256" key="1">
    <source>
        <dbReference type="SAM" id="MobiDB-lite"/>
    </source>
</evidence>
<name>F4S201_MELLP</name>
<dbReference type="EMBL" id="GL883139">
    <property type="protein sequence ID" value="EGG01350.1"/>
    <property type="molecule type" value="Genomic_DNA"/>
</dbReference>
<dbReference type="VEuPathDB" id="FungiDB:MELLADRAFT_92562"/>
<dbReference type="InParanoid" id="F4S201"/>
<gene>
    <name evidence="2" type="ORF">MELLADRAFT_92562</name>
</gene>
<keyword evidence="3" id="KW-1185">Reference proteome</keyword>
<accession>F4S201</accession>
<reference evidence="3" key="1">
    <citation type="journal article" date="2011" name="Proc. Natl. Acad. Sci. U.S.A.">
        <title>Obligate biotrophy features unraveled by the genomic analysis of rust fungi.</title>
        <authorList>
            <person name="Duplessis S."/>
            <person name="Cuomo C.A."/>
            <person name="Lin Y.-C."/>
            <person name="Aerts A."/>
            <person name="Tisserant E."/>
            <person name="Veneault-Fourrey C."/>
            <person name="Joly D.L."/>
            <person name="Hacquard S."/>
            <person name="Amselem J."/>
            <person name="Cantarel B.L."/>
            <person name="Chiu R."/>
            <person name="Coutinho P.M."/>
            <person name="Feau N."/>
            <person name="Field M."/>
            <person name="Frey P."/>
            <person name="Gelhaye E."/>
            <person name="Goldberg J."/>
            <person name="Grabherr M.G."/>
            <person name="Kodira C.D."/>
            <person name="Kohler A."/>
            <person name="Kuees U."/>
            <person name="Lindquist E.A."/>
            <person name="Lucas S.M."/>
            <person name="Mago R."/>
            <person name="Mauceli E."/>
            <person name="Morin E."/>
            <person name="Murat C."/>
            <person name="Pangilinan J.L."/>
            <person name="Park R."/>
            <person name="Pearson M."/>
            <person name="Quesneville H."/>
            <person name="Rouhier N."/>
            <person name="Sakthikumar S."/>
            <person name="Salamov A.A."/>
            <person name="Schmutz J."/>
            <person name="Selles B."/>
            <person name="Shapiro H."/>
            <person name="Tanguay P."/>
            <person name="Tuskan G.A."/>
            <person name="Henrissat B."/>
            <person name="Van de Peer Y."/>
            <person name="Rouze P."/>
            <person name="Ellis J.G."/>
            <person name="Dodds P.N."/>
            <person name="Schein J.E."/>
            <person name="Zhong S."/>
            <person name="Hamelin R.C."/>
            <person name="Grigoriev I.V."/>
            <person name="Szabo L.J."/>
            <person name="Martin F."/>
        </authorList>
    </citation>
    <scope>NUCLEOTIDE SEQUENCE [LARGE SCALE GENOMIC DNA]</scope>
    <source>
        <strain evidence="3">98AG31 / pathotype 3-4-7</strain>
    </source>
</reference>
<sequence>MSTDNNPQAGIPPSEGTPNPITEGTPTNNNTPTNTETFHAMMRRSSSRLRGGSVPPPDSEVITPSSMATIQRGRGRGRGRRNVEGPTRTGTNTPSTPVVTLTVPDQTLTSTPAGNRTAAPTQDSASMNAIAQGGVGTSVIHTSTRTPAAEGLVSRDEVSNGALSMPHNMCCHVLREASN</sequence>
<feature type="compositionally biased region" description="Low complexity" evidence="1">
    <location>
        <begin position="16"/>
        <end position="37"/>
    </location>
</feature>